<reference evidence="3" key="1">
    <citation type="submission" date="2021-06" db="EMBL/GenBank/DDBJ databases">
        <authorList>
            <person name="Kallberg Y."/>
            <person name="Tangrot J."/>
            <person name="Rosling A."/>
        </authorList>
    </citation>
    <scope>NUCLEOTIDE SEQUENCE</scope>
    <source>
        <strain evidence="3">MT106</strain>
    </source>
</reference>
<feature type="region of interest" description="Disordered" evidence="2">
    <location>
        <begin position="828"/>
        <end position="854"/>
    </location>
</feature>
<evidence type="ECO:0000256" key="2">
    <source>
        <dbReference type="SAM" id="MobiDB-lite"/>
    </source>
</evidence>
<dbReference type="GO" id="GO:0006383">
    <property type="term" value="P:transcription by RNA polymerase III"/>
    <property type="evidence" value="ECO:0007669"/>
    <property type="project" value="InterPro"/>
</dbReference>
<feature type="repeat" description="TPR" evidence="1">
    <location>
        <begin position="216"/>
        <end position="249"/>
    </location>
</feature>
<accession>A0A9N9FGU9</accession>
<keyword evidence="4" id="KW-1185">Reference proteome</keyword>
<feature type="repeat" description="TPR" evidence="1">
    <location>
        <begin position="182"/>
        <end position="215"/>
    </location>
</feature>
<dbReference type="PANTHER" id="PTHR23082">
    <property type="entry name" value="TRANSCRIPTION INITIATION FACTOR IIIC TFIIIC , POLYPEPTIDE 3-RELATED"/>
    <property type="match status" value="1"/>
</dbReference>
<dbReference type="InterPro" id="IPR039340">
    <property type="entry name" value="Tfc4/TFIIIC-102/Sfc4"/>
</dbReference>
<name>A0A9N9FGU9_9GLOM</name>
<dbReference type="SMART" id="SM00028">
    <property type="entry name" value="TPR"/>
    <property type="match status" value="9"/>
</dbReference>
<feature type="repeat" description="TPR" evidence="1">
    <location>
        <begin position="480"/>
        <end position="513"/>
    </location>
</feature>
<dbReference type="GO" id="GO:0000127">
    <property type="term" value="C:transcription factor TFIIIC complex"/>
    <property type="evidence" value="ECO:0007669"/>
    <property type="project" value="TreeGrafter"/>
</dbReference>
<dbReference type="OrthoDB" id="9991317at2759"/>
<dbReference type="InterPro" id="IPR011990">
    <property type="entry name" value="TPR-like_helical_dom_sf"/>
</dbReference>
<dbReference type="SUPFAM" id="SSF48452">
    <property type="entry name" value="TPR-like"/>
    <property type="match status" value="2"/>
</dbReference>
<feature type="repeat" description="TPR" evidence="1">
    <location>
        <begin position="250"/>
        <end position="283"/>
    </location>
</feature>
<evidence type="ECO:0000313" key="4">
    <source>
        <dbReference type="Proteomes" id="UP000789831"/>
    </source>
</evidence>
<protein>
    <submittedName>
        <fullName evidence="3">815_t:CDS:1</fullName>
    </submittedName>
</protein>
<dbReference type="EMBL" id="CAJVPL010000857">
    <property type="protein sequence ID" value="CAG8535125.1"/>
    <property type="molecule type" value="Genomic_DNA"/>
</dbReference>
<evidence type="ECO:0000256" key="1">
    <source>
        <dbReference type="PROSITE-ProRule" id="PRU00339"/>
    </source>
</evidence>
<dbReference type="Pfam" id="PF13432">
    <property type="entry name" value="TPR_16"/>
    <property type="match status" value="1"/>
</dbReference>
<dbReference type="Proteomes" id="UP000789831">
    <property type="component" value="Unassembled WGS sequence"/>
</dbReference>
<organism evidence="3 4">
    <name type="scientific">Ambispora gerdemannii</name>
    <dbReference type="NCBI Taxonomy" id="144530"/>
    <lineage>
        <taxon>Eukaryota</taxon>
        <taxon>Fungi</taxon>
        <taxon>Fungi incertae sedis</taxon>
        <taxon>Mucoromycota</taxon>
        <taxon>Glomeromycotina</taxon>
        <taxon>Glomeromycetes</taxon>
        <taxon>Archaeosporales</taxon>
        <taxon>Ambisporaceae</taxon>
        <taxon>Ambispora</taxon>
    </lineage>
</organism>
<dbReference type="PANTHER" id="PTHR23082:SF0">
    <property type="entry name" value="GENERAL TRANSCRIPTION FACTOR 3C POLYPEPTIDE 3"/>
    <property type="match status" value="1"/>
</dbReference>
<dbReference type="PROSITE" id="PS50005">
    <property type="entry name" value="TPR"/>
    <property type="match status" value="5"/>
</dbReference>
<feature type="repeat" description="TPR" evidence="1">
    <location>
        <begin position="284"/>
        <end position="317"/>
    </location>
</feature>
<sequence length="1033" mass="118434">MDDQRQTQPATFLDLLNADVDTSILQLLPAEVQLGADLNLNLDPTLAPTFVEPTSTQEVFEDFEALESSYEEDFLMNIDNKLEVEDNDNNDEEEIPDGFNQLLSKAKEAGRDLAKGEHVPNLWENIDMEEEWSQFNRGPRRKNIPPEIRALMGEANQHYINKEFSSAINVLQEVLKKDPNIYRAWHTLGLIHDEVGEPVKALQLYLVAAHLTPKNGEEWKRLGFLSKKQNALDQAIYCYSKALRVDPSDVDAIWDRSVLLNESGQYKKAIDGFNHLLKIIPHDMNVIKQLTSIYTRNNELEKAISLYEDALQYYQTNNFLSLNNSEDADGIFSLSDVNIMAELYISIGEYQKAIECIKSAVRWLQGRENEKWWNDVVIDDHEYDEEDSRRKNNFSKSGLYVGGSKEFLPMELRVKLGQCRLMLDQIEEGKFHFNYLFENSVNQYLDLYYEVAETFIDKSLFNDALSVYEMIIADKTVDSSITWSQMGLCHRELGNLDIAADLYNIAIKKNPGNLEITIALAEIYEEMAILFSNNILTFLTHIVLAARNTHRPSTTEPSLNTYGINNITDQAEIQQTQDYTLSQQADTNKVSIIKKRQEAKSIAYAKAQEARQAKEAEKQAEILMLFHKLDLLSARSALGDQEALDEYFMTARLIMREWKNTKAFYPKDRMKRFTGMPHRRGARRKNVFGTADEAVDADIEETAKNMAKRLKRQIDDDGAPGFDINRTQFLGKSFQDWFEFFIKYAITAVTNGNEKEAYEVLKAACAANVFYHNEDRRFVLKMLLMEFFIDSGTKAVENFASANSQKYFIRQIKAMHYAIEGKKNNNNTGINSVSVPQNQETSEHQKQPPNNNITFQPTKRNAALLVLYGHILACARSYVFAIGYYLQAHSLVPDDPLINLCLGIAYLHMSMQRQSDNRHLQIIQGFTFLLKYYDLQTGKQEAEYNLGRAFHHLGLFHLAVQCYERVLKLPSLRKQLMQEENQCEPEIEVGNNNNDDDDSTDLKREAAYNLSLIYVQSGSPGLAQLVLSKYCTI</sequence>
<dbReference type="Pfam" id="PF13181">
    <property type="entry name" value="TPR_8"/>
    <property type="match status" value="2"/>
</dbReference>
<evidence type="ECO:0000313" key="3">
    <source>
        <dbReference type="EMBL" id="CAG8535125.1"/>
    </source>
</evidence>
<gene>
    <name evidence="3" type="ORF">AGERDE_LOCUS5905</name>
</gene>
<dbReference type="Pfam" id="PF13176">
    <property type="entry name" value="TPR_7"/>
    <property type="match status" value="1"/>
</dbReference>
<keyword evidence="1" id="KW-0802">TPR repeat</keyword>
<feature type="compositionally biased region" description="Polar residues" evidence="2">
    <location>
        <begin position="828"/>
        <end position="840"/>
    </location>
</feature>
<dbReference type="InterPro" id="IPR019734">
    <property type="entry name" value="TPR_rpt"/>
</dbReference>
<dbReference type="AlphaFoldDB" id="A0A9N9FGU9"/>
<proteinExistence type="predicted"/>
<dbReference type="Gene3D" id="1.25.40.10">
    <property type="entry name" value="Tetratricopeptide repeat domain"/>
    <property type="match status" value="3"/>
</dbReference>
<comment type="caution">
    <text evidence="3">The sequence shown here is derived from an EMBL/GenBank/DDBJ whole genome shotgun (WGS) entry which is preliminary data.</text>
</comment>